<keyword evidence="9 20" id="KW-0812">Transmembrane</keyword>
<feature type="transmembrane region" description="Helical" evidence="20">
    <location>
        <begin position="659"/>
        <end position="682"/>
    </location>
</feature>
<gene>
    <name evidence="22" type="ORF">CcCBS67573_g09624</name>
</gene>
<dbReference type="GO" id="GO:0016020">
    <property type="term" value="C:membrane"/>
    <property type="evidence" value="ECO:0007669"/>
    <property type="project" value="UniProtKB-SubCell"/>
</dbReference>
<dbReference type="GO" id="GO:0030170">
    <property type="term" value="F:pyridoxal phosphate binding"/>
    <property type="evidence" value="ECO:0007669"/>
    <property type="project" value="InterPro"/>
</dbReference>
<dbReference type="GO" id="GO:0046872">
    <property type="term" value="F:metal ion binding"/>
    <property type="evidence" value="ECO:0007669"/>
    <property type="project" value="UniProtKB-KW"/>
</dbReference>
<dbReference type="GO" id="GO:0017059">
    <property type="term" value="C:serine palmitoyltransferase complex"/>
    <property type="evidence" value="ECO:0007669"/>
    <property type="project" value="TreeGrafter"/>
</dbReference>
<comment type="pathway">
    <text evidence="4">Lipid metabolism; sphingolipid metabolism.</text>
</comment>
<evidence type="ECO:0000256" key="9">
    <source>
        <dbReference type="ARBA" id="ARBA00022692"/>
    </source>
</evidence>
<dbReference type="InterPro" id="IPR015424">
    <property type="entry name" value="PyrdxlP-dep_Trfase"/>
</dbReference>
<dbReference type="InterPro" id="IPR004839">
    <property type="entry name" value="Aminotransferase_I/II_large"/>
</dbReference>
<evidence type="ECO:0000256" key="2">
    <source>
        <dbReference type="ARBA" id="ARBA00004141"/>
    </source>
</evidence>
<keyword evidence="16" id="KW-0012">Acyltransferase</keyword>
<evidence type="ECO:0000256" key="6">
    <source>
        <dbReference type="ARBA" id="ARBA00008392"/>
    </source>
</evidence>
<feature type="compositionally biased region" description="Pro residues" evidence="19">
    <location>
        <begin position="561"/>
        <end position="571"/>
    </location>
</feature>
<keyword evidence="15 20" id="KW-0472">Membrane</keyword>
<dbReference type="AlphaFoldDB" id="A0A507DQN7"/>
<dbReference type="Gene3D" id="3.40.640.10">
    <property type="entry name" value="Type I PLP-dependent aspartate aminotransferase-like (Major domain)"/>
    <property type="match status" value="1"/>
</dbReference>
<evidence type="ECO:0000256" key="12">
    <source>
        <dbReference type="ARBA" id="ARBA00022919"/>
    </source>
</evidence>
<evidence type="ECO:0000256" key="11">
    <source>
        <dbReference type="ARBA" id="ARBA00022898"/>
    </source>
</evidence>
<feature type="transmembrane region" description="Helical" evidence="20">
    <location>
        <begin position="786"/>
        <end position="807"/>
    </location>
</feature>
<dbReference type="CDD" id="cd06454">
    <property type="entry name" value="KBL_like"/>
    <property type="match status" value="1"/>
</dbReference>
<dbReference type="InterPro" id="IPR050087">
    <property type="entry name" value="AON_synthase_class-II"/>
</dbReference>
<dbReference type="PANTHER" id="PTHR13693">
    <property type="entry name" value="CLASS II AMINOTRANSFERASE/8-AMINO-7-OXONONANOATE SYNTHASE"/>
    <property type="match status" value="1"/>
</dbReference>
<comment type="catalytic activity">
    <reaction evidence="17">
        <text>L-serine + hexadecanoyl-CoA + H(+) = 3-oxosphinganine + CO2 + CoA</text>
        <dbReference type="Rhea" id="RHEA:14761"/>
        <dbReference type="ChEBI" id="CHEBI:15378"/>
        <dbReference type="ChEBI" id="CHEBI:16526"/>
        <dbReference type="ChEBI" id="CHEBI:33384"/>
        <dbReference type="ChEBI" id="CHEBI:57287"/>
        <dbReference type="ChEBI" id="CHEBI:57379"/>
        <dbReference type="ChEBI" id="CHEBI:58299"/>
        <dbReference type="EC" id="2.3.1.50"/>
    </reaction>
</comment>
<dbReference type="GO" id="GO:0005783">
    <property type="term" value="C:endoplasmic reticulum"/>
    <property type="evidence" value="ECO:0007669"/>
    <property type="project" value="UniProtKB-SubCell"/>
</dbReference>
<name>A0A507DQN7_9FUNG</name>
<reference evidence="22 23" key="1">
    <citation type="journal article" date="2019" name="Sci. Rep.">
        <title>Comparative genomics of chytrid fungi reveal insights into the obligate biotrophic and pathogenic lifestyle of Synchytrium endobioticum.</title>
        <authorList>
            <person name="van de Vossenberg B.T.L.H."/>
            <person name="Warris S."/>
            <person name="Nguyen H.D.T."/>
            <person name="van Gent-Pelzer M.P.E."/>
            <person name="Joly D.L."/>
            <person name="van de Geest H.C."/>
            <person name="Bonants P.J.M."/>
            <person name="Smith D.S."/>
            <person name="Levesque C.A."/>
            <person name="van der Lee T.A.J."/>
        </authorList>
    </citation>
    <scope>NUCLEOTIDE SEQUENCE [LARGE SCALE GENOMIC DNA]</scope>
    <source>
        <strain evidence="22 23">CBS 675.73</strain>
    </source>
</reference>
<keyword evidence="18" id="KW-0862">Zinc</keyword>
<dbReference type="InterPro" id="IPR001917">
    <property type="entry name" value="Aminotrans_II_pyridoxalP_BS"/>
</dbReference>
<dbReference type="PANTHER" id="PTHR13693:SF3">
    <property type="entry name" value="LD36009P"/>
    <property type="match status" value="1"/>
</dbReference>
<evidence type="ECO:0000256" key="15">
    <source>
        <dbReference type="ARBA" id="ARBA00023136"/>
    </source>
</evidence>
<evidence type="ECO:0000259" key="21">
    <source>
        <dbReference type="Pfam" id="PF00155"/>
    </source>
</evidence>
<dbReference type="SUPFAM" id="SSF53383">
    <property type="entry name" value="PLP-dependent transferases"/>
    <property type="match status" value="1"/>
</dbReference>
<feature type="binding site" evidence="18">
    <location>
        <position position="818"/>
    </location>
    <ligand>
        <name>Zn(2+)</name>
        <dbReference type="ChEBI" id="CHEBI:29105"/>
    </ligand>
</feature>
<feature type="transmembrane region" description="Helical" evidence="20">
    <location>
        <begin position="722"/>
        <end position="740"/>
    </location>
</feature>
<dbReference type="InterPro" id="IPR015421">
    <property type="entry name" value="PyrdxlP-dep_Trfase_major"/>
</dbReference>
<feature type="binding site" evidence="18">
    <location>
        <position position="678"/>
    </location>
    <ligand>
        <name>Zn(2+)</name>
        <dbReference type="ChEBI" id="CHEBI:29105"/>
    </ligand>
</feature>
<dbReference type="STRING" id="246404.A0A507DQN7"/>
<evidence type="ECO:0000256" key="13">
    <source>
        <dbReference type="ARBA" id="ARBA00022989"/>
    </source>
</evidence>
<evidence type="ECO:0000256" key="1">
    <source>
        <dbReference type="ARBA" id="ARBA00001933"/>
    </source>
</evidence>
<evidence type="ECO:0000256" key="10">
    <source>
        <dbReference type="ARBA" id="ARBA00022824"/>
    </source>
</evidence>
<feature type="transmembrane region" description="Helical" evidence="20">
    <location>
        <begin position="694"/>
        <end position="716"/>
    </location>
</feature>
<dbReference type="GO" id="GO:0046513">
    <property type="term" value="P:ceramide biosynthetic process"/>
    <property type="evidence" value="ECO:0007669"/>
    <property type="project" value="TreeGrafter"/>
</dbReference>
<protein>
    <recommendedName>
        <fullName evidence="7">serine C-palmitoyltransferase</fullName>
        <ecNumber evidence="7">2.3.1.50</ecNumber>
    </recommendedName>
</protein>
<evidence type="ECO:0000256" key="20">
    <source>
        <dbReference type="SAM" id="Phobius"/>
    </source>
</evidence>
<comment type="caution">
    <text evidence="22">The sequence shown here is derived from an EMBL/GenBank/DDBJ whole genome shotgun (WGS) entry which is preliminary data.</text>
</comment>
<feature type="region of interest" description="Disordered" evidence="19">
    <location>
        <begin position="545"/>
        <end position="575"/>
    </location>
</feature>
<comment type="subcellular location">
    <subcellularLocation>
        <location evidence="3">Endoplasmic reticulum</location>
    </subcellularLocation>
    <subcellularLocation>
        <location evidence="2">Membrane</location>
        <topology evidence="2">Multi-pass membrane protein</topology>
    </subcellularLocation>
</comment>
<keyword evidence="14" id="KW-0443">Lipid metabolism</keyword>
<dbReference type="GO" id="GO:0046512">
    <property type="term" value="P:sphingosine biosynthetic process"/>
    <property type="evidence" value="ECO:0007669"/>
    <property type="project" value="TreeGrafter"/>
</dbReference>
<dbReference type="EMBL" id="QEAP01000916">
    <property type="protein sequence ID" value="TPX54029.1"/>
    <property type="molecule type" value="Genomic_DNA"/>
</dbReference>
<dbReference type="Proteomes" id="UP000320333">
    <property type="component" value="Unassembled WGS sequence"/>
</dbReference>
<dbReference type="FunFam" id="3.40.640.10:FF:000047">
    <property type="entry name" value="serine palmitoyltransferase 2 isoform X1"/>
    <property type="match status" value="1"/>
</dbReference>
<keyword evidence="11" id="KW-0663">Pyridoxal phosphate</keyword>
<keyword evidence="18" id="KW-0479">Metal-binding</keyword>
<dbReference type="Pfam" id="PF00155">
    <property type="entry name" value="Aminotran_1_2"/>
    <property type="match status" value="1"/>
</dbReference>
<feature type="transmembrane region" description="Helical" evidence="20">
    <location>
        <begin position="819"/>
        <end position="843"/>
    </location>
</feature>
<keyword evidence="23" id="KW-1185">Reference proteome</keyword>
<dbReference type="Pfam" id="PF03006">
    <property type="entry name" value="HlyIII"/>
    <property type="match status" value="1"/>
</dbReference>
<dbReference type="InterPro" id="IPR015422">
    <property type="entry name" value="PyrdxlP-dep_Trfase_small"/>
</dbReference>
<feature type="transmembrane region" description="Helical" evidence="20">
    <location>
        <begin position="621"/>
        <end position="639"/>
    </location>
</feature>
<dbReference type="EC" id="2.3.1.50" evidence="7"/>
<evidence type="ECO:0000256" key="4">
    <source>
        <dbReference type="ARBA" id="ARBA00004760"/>
    </source>
</evidence>
<evidence type="ECO:0000313" key="22">
    <source>
        <dbReference type="EMBL" id="TPX54029.1"/>
    </source>
</evidence>
<evidence type="ECO:0000256" key="7">
    <source>
        <dbReference type="ARBA" id="ARBA00013220"/>
    </source>
</evidence>
<sequence length="872" mass="97014">MGKGSRAHFRSNLISQTPLSSADLLSQTPLLDAPTGMFKQEKLDDKRKTEELGGFVNHGAEGIDHCIEKTPLHVLITTYLSYFILIITGHLRDFIGFRLNPQAFAHLRNKNGYAPINSGFDTFYHRRLYTRIRDVFNRPITNVPGRTVTLLNRVSNDYNKTFQLTGETREVLNLSSYNYLGFAQNEGPCADAVELAIKRYGVSTGAARMDGGSSDLHYEAENLVARFMGKEAAIIISMGFATNSTTIPALVSKGCLIISDELNHSSLVFGARVSGASIKVFKHNDTADLESVLRAAISQGQPRTHRPWKKILVVVEGLYSMEGNICNLPGIVALRNKYKFYLYLDEAHSVGAMGPNGRGICDYYGIDPSNVDILMGTFTKSFGAAGGYLSASKEIIDHIRFTSHSSVYAESITAPILQQIITSMRIIMGEEHGADGRRRIQQLARNSKYFCSELKRMGFIVYGVDSPVVPLLLCHPAKIPAFSREMLKRGIAVVVVGYPATPIITSRVRFCISAAHTMDDIKWALEQISEVGDILRLKPAVDASGSRLRSKRGNSQLKPQIPEPSNAPQPPQHKRTLCNRSEMPAWLQASPFILTGYRPITPTLRECVRSLTYVHNETGNIWSHLLGAMLFIGLIRYTWGGETLLGEHVKGVGVMDHTILGMFHFGTVFCLSNSALFHLLQCHSEGVFGNCMKLDYTGIVLAITCQFTAVIYYGFYCDAFSKTLYLGTFIGLSVFTIAVVTMKKFRTDEYRVLRVLTLLGFSAIPAIPIIHSIVQHGLEFTQRSMGLNHVGLMLCASSIGIPMFVFHFPERYFPGNSHLLWHVLIVVGMYFFYSGLMMSFNFWHGQNADCSVPLSQMDLGPHAWYWTPAVLE</sequence>
<keyword evidence="8" id="KW-0808">Transferase</keyword>
<organism evidence="22 23">
    <name type="scientific">Chytriomyces confervae</name>
    <dbReference type="NCBI Taxonomy" id="246404"/>
    <lineage>
        <taxon>Eukaryota</taxon>
        <taxon>Fungi</taxon>
        <taxon>Fungi incertae sedis</taxon>
        <taxon>Chytridiomycota</taxon>
        <taxon>Chytridiomycota incertae sedis</taxon>
        <taxon>Chytridiomycetes</taxon>
        <taxon>Chytridiales</taxon>
        <taxon>Chytriomycetaceae</taxon>
        <taxon>Chytriomyces</taxon>
    </lineage>
</organism>
<evidence type="ECO:0000313" key="23">
    <source>
        <dbReference type="Proteomes" id="UP000320333"/>
    </source>
</evidence>
<feature type="transmembrane region" description="Helical" evidence="20">
    <location>
        <begin position="752"/>
        <end position="774"/>
    </location>
</feature>
<dbReference type="GO" id="GO:0004758">
    <property type="term" value="F:serine C-palmitoyltransferase activity"/>
    <property type="evidence" value="ECO:0007669"/>
    <property type="project" value="UniProtKB-EC"/>
</dbReference>
<dbReference type="Gene3D" id="3.90.1150.10">
    <property type="entry name" value="Aspartate Aminotransferase, domain 1"/>
    <property type="match status" value="1"/>
</dbReference>
<evidence type="ECO:0000256" key="18">
    <source>
        <dbReference type="PIRSR" id="PIRSR604254-1"/>
    </source>
</evidence>
<comment type="cofactor">
    <cofactor evidence="1">
        <name>pyridoxal 5'-phosphate</name>
        <dbReference type="ChEBI" id="CHEBI:597326"/>
    </cofactor>
</comment>
<dbReference type="InterPro" id="IPR004254">
    <property type="entry name" value="AdipoR/HlyIII-related"/>
</dbReference>
<proteinExistence type="inferred from homology"/>
<keyword evidence="10" id="KW-0256">Endoplasmic reticulum</keyword>
<evidence type="ECO:0000256" key="19">
    <source>
        <dbReference type="SAM" id="MobiDB-lite"/>
    </source>
</evidence>
<evidence type="ECO:0000256" key="3">
    <source>
        <dbReference type="ARBA" id="ARBA00004240"/>
    </source>
</evidence>
<comment type="pathway">
    <text evidence="5">Sphingolipid metabolism.</text>
</comment>
<evidence type="ECO:0000256" key="8">
    <source>
        <dbReference type="ARBA" id="ARBA00022679"/>
    </source>
</evidence>
<evidence type="ECO:0000256" key="17">
    <source>
        <dbReference type="ARBA" id="ARBA00048528"/>
    </source>
</evidence>
<keyword evidence="13 20" id="KW-1133">Transmembrane helix</keyword>
<dbReference type="PROSITE" id="PS00599">
    <property type="entry name" value="AA_TRANSFER_CLASS_2"/>
    <property type="match status" value="1"/>
</dbReference>
<evidence type="ECO:0000256" key="16">
    <source>
        <dbReference type="ARBA" id="ARBA00023315"/>
    </source>
</evidence>
<accession>A0A507DQN7</accession>
<dbReference type="OrthoDB" id="65434at2759"/>
<comment type="similarity">
    <text evidence="6">Belongs to the class-II pyridoxal-phosphate-dependent aminotransferase family.</text>
</comment>
<evidence type="ECO:0000256" key="5">
    <source>
        <dbReference type="ARBA" id="ARBA00004991"/>
    </source>
</evidence>
<evidence type="ECO:0000256" key="14">
    <source>
        <dbReference type="ARBA" id="ARBA00023098"/>
    </source>
</evidence>
<feature type="binding site" evidence="18">
    <location>
        <position position="822"/>
    </location>
    <ligand>
        <name>Zn(2+)</name>
        <dbReference type="ChEBI" id="CHEBI:29105"/>
    </ligand>
</feature>
<feature type="domain" description="Aminotransferase class I/classII large" evidence="21">
    <location>
        <begin position="170"/>
        <end position="528"/>
    </location>
</feature>
<keyword evidence="12" id="KW-0746">Sphingolipid metabolism</keyword>